<keyword evidence="2" id="KW-1185">Reference proteome</keyword>
<reference evidence="1 2" key="1">
    <citation type="submission" date="2019-10" db="EMBL/GenBank/DDBJ databases">
        <title>Genomic and transcriptomic insights into the perfect genentic adaptation of a filamentous nitrogen-fixing cyanobacterium to rice fields.</title>
        <authorList>
            <person name="Chen Z."/>
        </authorList>
    </citation>
    <scope>NUCLEOTIDE SEQUENCE [LARGE SCALE GENOMIC DNA]</scope>
    <source>
        <strain evidence="1">CCNUC1</strain>
    </source>
</reference>
<evidence type="ECO:0000313" key="2">
    <source>
        <dbReference type="Proteomes" id="UP000326678"/>
    </source>
</evidence>
<gene>
    <name evidence="1" type="ORF">GXM_03252</name>
</gene>
<name>A0A5P8VZA9_9NOSO</name>
<dbReference type="KEGG" id="nsh:GXM_03252"/>
<dbReference type="EMBL" id="CP045226">
    <property type="protein sequence ID" value="QFS45775.1"/>
    <property type="molecule type" value="Genomic_DNA"/>
</dbReference>
<organism evidence="1 2">
    <name type="scientific">Nostoc sphaeroides CCNUC1</name>
    <dbReference type="NCBI Taxonomy" id="2653204"/>
    <lineage>
        <taxon>Bacteria</taxon>
        <taxon>Bacillati</taxon>
        <taxon>Cyanobacteriota</taxon>
        <taxon>Cyanophyceae</taxon>
        <taxon>Nostocales</taxon>
        <taxon>Nostocaceae</taxon>
        <taxon>Nostoc</taxon>
    </lineage>
</organism>
<dbReference type="Proteomes" id="UP000326678">
    <property type="component" value="Chromosome Gxm1"/>
</dbReference>
<evidence type="ECO:0000313" key="1">
    <source>
        <dbReference type="EMBL" id="QFS45775.1"/>
    </source>
</evidence>
<protein>
    <submittedName>
        <fullName evidence="1">Uncharacterized protein</fullName>
    </submittedName>
</protein>
<sequence length="37" mass="4406">MGRKQTQWISVDINDSRIVQHRYHSFVAEQGVFQKCL</sequence>
<accession>A0A5P8VZA9</accession>
<dbReference type="AlphaFoldDB" id="A0A5P8VZA9"/>
<proteinExistence type="predicted"/>